<dbReference type="InterPro" id="IPR037185">
    <property type="entry name" value="EmrE-like"/>
</dbReference>
<dbReference type="InterPro" id="IPR050638">
    <property type="entry name" value="AA-Vitamin_Transporters"/>
</dbReference>
<organism evidence="9 10">
    <name type="scientific">Gracilibacillus kekensis</name>
    <dbReference type="NCBI Taxonomy" id="1027249"/>
    <lineage>
        <taxon>Bacteria</taxon>
        <taxon>Bacillati</taxon>
        <taxon>Bacillota</taxon>
        <taxon>Bacilli</taxon>
        <taxon>Bacillales</taxon>
        <taxon>Bacillaceae</taxon>
        <taxon>Gracilibacillus</taxon>
    </lineage>
</organism>
<feature type="transmembrane region" description="Helical" evidence="7">
    <location>
        <begin position="274"/>
        <end position="293"/>
    </location>
</feature>
<evidence type="ECO:0000313" key="10">
    <source>
        <dbReference type="Proteomes" id="UP000184184"/>
    </source>
</evidence>
<keyword evidence="10" id="KW-1185">Reference proteome</keyword>
<dbReference type="SUPFAM" id="SSF103481">
    <property type="entry name" value="Multidrug resistance efflux transporter EmrE"/>
    <property type="match status" value="2"/>
</dbReference>
<comment type="subcellular location">
    <subcellularLocation>
        <location evidence="1">Cell membrane</location>
        <topology evidence="1">Multi-pass membrane protein</topology>
    </subcellularLocation>
</comment>
<reference evidence="9 10" key="1">
    <citation type="submission" date="2016-11" db="EMBL/GenBank/DDBJ databases">
        <authorList>
            <person name="Jaros S."/>
            <person name="Januszkiewicz K."/>
            <person name="Wedrychowicz H."/>
        </authorList>
    </citation>
    <scope>NUCLEOTIDE SEQUENCE [LARGE SCALE GENOMIC DNA]</scope>
    <source>
        <strain evidence="9 10">CGMCC 1.10681</strain>
    </source>
</reference>
<protein>
    <submittedName>
        <fullName evidence="9">Permease of the drug/metabolite transporter (DMT) superfamily</fullName>
    </submittedName>
</protein>
<sequence>MQNISQNKSMVAFLILLITLIWGYAWVLMKEAVNYMGPFTFSTFRFATGTLTMIIVLLLLKVKRPPLWSWKHLIVIGFLQTTVVFTLVMYGLQFVEAGKSSVLLYSMPVWSTVLSVWILKEKVTKGKIIGLSFGLLGLFTILGWDIWRNQTPEVLIGETLIIIAAISWGASNVYYRKTVSKLSQLQVNTYQMLFGTVGLAIVAVVLEGGDSISFTPYSFYIILFTGVLASAFCFTAWFFVLNAIEMTTATIATLLVPVFGLFLGWLLIDEDIGVSIVIGTGLIISGIVISTLAKRKK</sequence>
<dbReference type="GO" id="GO:0005886">
    <property type="term" value="C:plasma membrane"/>
    <property type="evidence" value="ECO:0007669"/>
    <property type="project" value="UniProtKB-SubCell"/>
</dbReference>
<evidence type="ECO:0000313" key="9">
    <source>
        <dbReference type="EMBL" id="SHN36625.1"/>
    </source>
</evidence>
<dbReference type="PANTHER" id="PTHR32322:SF18">
    <property type="entry name" value="S-ADENOSYLMETHIONINE_S-ADENOSYLHOMOCYSTEINE TRANSPORTER"/>
    <property type="match status" value="1"/>
</dbReference>
<feature type="transmembrane region" description="Helical" evidence="7">
    <location>
        <begin position="41"/>
        <end position="60"/>
    </location>
</feature>
<gene>
    <name evidence="9" type="ORF">SAMN05216179_3715</name>
</gene>
<feature type="transmembrane region" description="Helical" evidence="7">
    <location>
        <begin position="102"/>
        <end position="119"/>
    </location>
</feature>
<feature type="transmembrane region" description="Helical" evidence="7">
    <location>
        <begin position="72"/>
        <end position="90"/>
    </location>
</feature>
<evidence type="ECO:0000256" key="2">
    <source>
        <dbReference type="ARBA" id="ARBA00007362"/>
    </source>
</evidence>
<evidence type="ECO:0000256" key="3">
    <source>
        <dbReference type="ARBA" id="ARBA00022475"/>
    </source>
</evidence>
<keyword evidence="6 7" id="KW-0472">Membrane</keyword>
<keyword evidence="4 7" id="KW-0812">Transmembrane</keyword>
<feature type="transmembrane region" description="Helical" evidence="7">
    <location>
        <begin position="187"/>
        <end position="206"/>
    </location>
</feature>
<feature type="transmembrane region" description="Helical" evidence="7">
    <location>
        <begin position="248"/>
        <end position="268"/>
    </location>
</feature>
<dbReference type="AlphaFoldDB" id="A0A1M7QX38"/>
<name>A0A1M7QX38_9BACI</name>
<feature type="domain" description="EamA" evidence="8">
    <location>
        <begin position="11"/>
        <end position="142"/>
    </location>
</feature>
<evidence type="ECO:0000256" key="7">
    <source>
        <dbReference type="SAM" id="Phobius"/>
    </source>
</evidence>
<evidence type="ECO:0000256" key="1">
    <source>
        <dbReference type="ARBA" id="ARBA00004651"/>
    </source>
</evidence>
<feature type="transmembrane region" description="Helical" evidence="7">
    <location>
        <begin position="153"/>
        <end position="175"/>
    </location>
</feature>
<proteinExistence type="inferred from homology"/>
<dbReference type="PANTHER" id="PTHR32322">
    <property type="entry name" value="INNER MEMBRANE TRANSPORTER"/>
    <property type="match status" value="1"/>
</dbReference>
<accession>A0A1M7QX38</accession>
<dbReference type="RefSeq" id="WP_073203305.1">
    <property type="nucleotide sequence ID" value="NZ_FRCZ01000011.1"/>
</dbReference>
<dbReference type="STRING" id="1027249.SAMN05216179_3715"/>
<dbReference type="InterPro" id="IPR000620">
    <property type="entry name" value="EamA_dom"/>
</dbReference>
<dbReference type="Proteomes" id="UP000184184">
    <property type="component" value="Unassembled WGS sequence"/>
</dbReference>
<keyword evidence="3" id="KW-1003">Cell membrane</keyword>
<evidence type="ECO:0000259" key="8">
    <source>
        <dbReference type="Pfam" id="PF00892"/>
    </source>
</evidence>
<evidence type="ECO:0000256" key="6">
    <source>
        <dbReference type="ARBA" id="ARBA00023136"/>
    </source>
</evidence>
<evidence type="ECO:0000256" key="5">
    <source>
        <dbReference type="ARBA" id="ARBA00022989"/>
    </source>
</evidence>
<feature type="domain" description="EamA" evidence="8">
    <location>
        <begin position="156"/>
        <end position="291"/>
    </location>
</feature>
<comment type="similarity">
    <text evidence="2">Belongs to the EamA transporter family.</text>
</comment>
<keyword evidence="5 7" id="KW-1133">Transmembrane helix</keyword>
<feature type="transmembrane region" description="Helical" evidence="7">
    <location>
        <begin position="218"/>
        <end position="241"/>
    </location>
</feature>
<feature type="transmembrane region" description="Helical" evidence="7">
    <location>
        <begin position="12"/>
        <end position="29"/>
    </location>
</feature>
<dbReference type="Pfam" id="PF00892">
    <property type="entry name" value="EamA"/>
    <property type="match status" value="2"/>
</dbReference>
<feature type="transmembrane region" description="Helical" evidence="7">
    <location>
        <begin position="128"/>
        <end position="147"/>
    </location>
</feature>
<dbReference type="EMBL" id="FRCZ01000011">
    <property type="protein sequence ID" value="SHN36625.1"/>
    <property type="molecule type" value="Genomic_DNA"/>
</dbReference>
<evidence type="ECO:0000256" key="4">
    <source>
        <dbReference type="ARBA" id="ARBA00022692"/>
    </source>
</evidence>